<keyword evidence="9" id="KW-1133">Transmembrane helix</keyword>
<dbReference type="InterPro" id="IPR036890">
    <property type="entry name" value="HATPase_C_sf"/>
</dbReference>
<feature type="domain" description="Signal transduction histidine kinase subgroup 3 dimerisation and phosphoacceptor" evidence="10">
    <location>
        <begin position="182"/>
        <end position="240"/>
    </location>
</feature>
<organism evidence="11 12">
    <name type="scientific">Catenuloplanes atrovinosus</name>
    <dbReference type="NCBI Taxonomy" id="137266"/>
    <lineage>
        <taxon>Bacteria</taxon>
        <taxon>Bacillati</taxon>
        <taxon>Actinomycetota</taxon>
        <taxon>Actinomycetes</taxon>
        <taxon>Micromonosporales</taxon>
        <taxon>Micromonosporaceae</taxon>
        <taxon>Catenuloplanes</taxon>
    </lineage>
</organism>
<dbReference type="InterPro" id="IPR011712">
    <property type="entry name" value="Sig_transdc_His_kin_sub3_dim/P"/>
</dbReference>
<dbReference type="EMBL" id="JAVDYB010000001">
    <property type="protein sequence ID" value="MDR7277434.1"/>
    <property type="molecule type" value="Genomic_DNA"/>
</dbReference>
<dbReference type="Gene3D" id="3.30.565.10">
    <property type="entry name" value="Histidine kinase-like ATPase, C-terminal domain"/>
    <property type="match status" value="1"/>
</dbReference>
<keyword evidence="3" id="KW-0597">Phosphoprotein</keyword>
<name>A0AAE3YSA1_9ACTN</name>
<dbReference type="AlphaFoldDB" id="A0AAE3YSA1"/>
<evidence type="ECO:0000256" key="4">
    <source>
        <dbReference type="ARBA" id="ARBA00022679"/>
    </source>
</evidence>
<dbReference type="GO" id="GO:0016020">
    <property type="term" value="C:membrane"/>
    <property type="evidence" value="ECO:0007669"/>
    <property type="project" value="InterPro"/>
</dbReference>
<dbReference type="Pfam" id="PF07730">
    <property type="entry name" value="HisKA_3"/>
    <property type="match status" value="1"/>
</dbReference>
<evidence type="ECO:0000313" key="12">
    <source>
        <dbReference type="Proteomes" id="UP001183643"/>
    </source>
</evidence>
<keyword evidence="8" id="KW-0902">Two-component regulatory system</keyword>
<dbReference type="PANTHER" id="PTHR24421:SF10">
    <property type="entry name" value="NITRATE_NITRITE SENSOR PROTEIN NARQ"/>
    <property type="match status" value="1"/>
</dbReference>
<dbReference type="RefSeq" id="WP_310369736.1">
    <property type="nucleotide sequence ID" value="NZ_JAVDYB010000001.1"/>
</dbReference>
<dbReference type="GO" id="GO:0000155">
    <property type="term" value="F:phosphorelay sensor kinase activity"/>
    <property type="evidence" value="ECO:0007669"/>
    <property type="project" value="InterPro"/>
</dbReference>
<dbReference type="Gene3D" id="1.20.5.1930">
    <property type="match status" value="1"/>
</dbReference>
<comment type="caution">
    <text evidence="11">The sequence shown here is derived from an EMBL/GenBank/DDBJ whole genome shotgun (WGS) entry which is preliminary data.</text>
</comment>
<evidence type="ECO:0000256" key="9">
    <source>
        <dbReference type="SAM" id="Phobius"/>
    </source>
</evidence>
<feature type="transmembrane region" description="Helical" evidence="9">
    <location>
        <begin position="398"/>
        <end position="420"/>
    </location>
</feature>
<evidence type="ECO:0000256" key="2">
    <source>
        <dbReference type="ARBA" id="ARBA00012438"/>
    </source>
</evidence>
<dbReference type="InterPro" id="IPR050482">
    <property type="entry name" value="Sensor_HK_TwoCompSys"/>
</dbReference>
<accession>A0AAE3YSA1</accession>
<dbReference type="Proteomes" id="UP001183643">
    <property type="component" value="Unassembled WGS sequence"/>
</dbReference>
<evidence type="ECO:0000256" key="1">
    <source>
        <dbReference type="ARBA" id="ARBA00000085"/>
    </source>
</evidence>
<dbReference type="CDD" id="cd16917">
    <property type="entry name" value="HATPase_UhpB-NarQ-NarX-like"/>
    <property type="match status" value="1"/>
</dbReference>
<keyword evidence="5" id="KW-0547">Nucleotide-binding</keyword>
<dbReference type="GO" id="GO:0005524">
    <property type="term" value="F:ATP binding"/>
    <property type="evidence" value="ECO:0007669"/>
    <property type="project" value="UniProtKB-KW"/>
</dbReference>
<protein>
    <recommendedName>
        <fullName evidence="2">histidine kinase</fullName>
        <ecNumber evidence="2">2.7.13.3</ecNumber>
    </recommendedName>
</protein>
<dbReference type="GO" id="GO:0046983">
    <property type="term" value="F:protein dimerization activity"/>
    <property type="evidence" value="ECO:0007669"/>
    <property type="project" value="InterPro"/>
</dbReference>
<evidence type="ECO:0000256" key="7">
    <source>
        <dbReference type="ARBA" id="ARBA00022840"/>
    </source>
</evidence>
<evidence type="ECO:0000256" key="8">
    <source>
        <dbReference type="ARBA" id="ARBA00023012"/>
    </source>
</evidence>
<evidence type="ECO:0000256" key="3">
    <source>
        <dbReference type="ARBA" id="ARBA00022553"/>
    </source>
</evidence>
<keyword evidence="7" id="KW-0067">ATP-binding</keyword>
<dbReference type="PANTHER" id="PTHR24421">
    <property type="entry name" value="NITRATE/NITRITE SENSOR PROTEIN NARX-RELATED"/>
    <property type="match status" value="1"/>
</dbReference>
<feature type="transmembrane region" description="Helical" evidence="9">
    <location>
        <begin position="126"/>
        <end position="147"/>
    </location>
</feature>
<sequence length="507" mass="54157">MAAAVAARLRAAGGWRLAYEAGLTALVTAVVLVAAVTEPVHPLAPWLEVATAPVLVLSRLRYPLPAYLAAALVGLATGGPNTFLLVVLSASLAYRAASTWQVAAGLAGGWAAFVGAVQWWEGPLDPATLVTTSALFALFALIPAGVARAVRRRRVLLDAMHRRNVQLHSQQEEVARAARARERTRIARDLHDSLGHKLTLISLYAGMRRPADDDETAELLRETSAAAMTELRQILGLLGQDDEQPSVRSLDGLDELARGARSSGAEIEIIREGTARPLTPLIEHAAYRVIQEGVTNALRHAHGGRIVVSLRYEPDALVAGVTNTAGRRVVRQTSGQGLLGLAERVRVARGMLYHGPTPDGGFRLAATLPYPSSPPTAGVPPGPDFAELVERDRRRSRLTLAATAVGIAAVLALCCAGMWLSMAVVVVDRETYDAVRVGQAEREVRDLLPDADAAVTDATGGRAVPGADCVDYRASLLDADGADRVYRFCFRDGVLVDKQEFLDRETV</sequence>
<dbReference type="EC" id="2.7.13.3" evidence="2"/>
<keyword evidence="4" id="KW-0808">Transferase</keyword>
<feature type="transmembrane region" description="Helical" evidence="9">
    <location>
        <begin position="17"/>
        <end position="37"/>
    </location>
</feature>
<keyword evidence="12" id="KW-1185">Reference proteome</keyword>
<reference evidence="11" key="1">
    <citation type="submission" date="2023-07" db="EMBL/GenBank/DDBJ databases">
        <title>Sequencing the genomes of 1000 actinobacteria strains.</title>
        <authorList>
            <person name="Klenk H.-P."/>
        </authorList>
    </citation>
    <scope>NUCLEOTIDE SEQUENCE</scope>
    <source>
        <strain evidence="11">DSM 44707</strain>
    </source>
</reference>
<evidence type="ECO:0000256" key="5">
    <source>
        <dbReference type="ARBA" id="ARBA00022741"/>
    </source>
</evidence>
<keyword evidence="9" id="KW-0812">Transmembrane</keyword>
<gene>
    <name evidence="11" type="ORF">J2S41_004212</name>
</gene>
<proteinExistence type="predicted"/>
<keyword evidence="6 11" id="KW-0418">Kinase</keyword>
<comment type="catalytic activity">
    <reaction evidence="1">
        <text>ATP + protein L-histidine = ADP + protein N-phospho-L-histidine.</text>
        <dbReference type="EC" id="2.7.13.3"/>
    </reaction>
</comment>
<evidence type="ECO:0000313" key="11">
    <source>
        <dbReference type="EMBL" id="MDR7277434.1"/>
    </source>
</evidence>
<feature type="transmembrane region" description="Helical" evidence="9">
    <location>
        <begin position="66"/>
        <end position="88"/>
    </location>
</feature>
<evidence type="ECO:0000259" key="10">
    <source>
        <dbReference type="Pfam" id="PF07730"/>
    </source>
</evidence>
<keyword evidence="9" id="KW-0472">Membrane</keyword>
<dbReference type="SUPFAM" id="SSF55874">
    <property type="entry name" value="ATPase domain of HSP90 chaperone/DNA topoisomerase II/histidine kinase"/>
    <property type="match status" value="1"/>
</dbReference>
<evidence type="ECO:0000256" key="6">
    <source>
        <dbReference type="ARBA" id="ARBA00022777"/>
    </source>
</evidence>
<feature type="transmembrane region" description="Helical" evidence="9">
    <location>
        <begin position="100"/>
        <end position="120"/>
    </location>
</feature>